<evidence type="ECO:0000256" key="1">
    <source>
        <dbReference type="ARBA" id="ARBA00004141"/>
    </source>
</evidence>
<feature type="transmembrane region" description="Helical" evidence="6">
    <location>
        <begin position="510"/>
        <end position="530"/>
    </location>
</feature>
<dbReference type="InterPro" id="IPR003689">
    <property type="entry name" value="ZIP"/>
</dbReference>
<organism evidence="8 9">
    <name type="scientific">Sphagnum jensenii</name>
    <dbReference type="NCBI Taxonomy" id="128206"/>
    <lineage>
        <taxon>Eukaryota</taxon>
        <taxon>Viridiplantae</taxon>
        <taxon>Streptophyta</taxon>
        <taxon>Embryophyta</taxon>
        <taxon>Bryophyta</taxon>
        <taxon>Sphagnophytina</taxon>
        <taxon>Sphagnopsida</taxon>
        <taxon>Sphagnales</taxon>
        <taxon>Sphagnaceae</taxon>
        <taxon>Sphagnum</taxon>
    </lineage>
</organism>
<evidence type="ECO:0000256" key="2">
    <source>
        <dbReference type="ARBA" id="ARBA00022692"/>
    </source>
</evidence>
<dbReference type="EMBL" id="OZ023707">
    <property type="protein sequence ID" value="CAK9878372.1"/>
    <property type="molecule type" value="Genomic_DNA"/>
</dbReference>
<gene>
    <name evidence="8" type="ORF">CSSPJE1EN2_LOCUS20158</name>
</gene>
<reference evidence="8" key="1">
    <citation type="submission" date="2024-03" db="EMBL/GenBank/DDBJ databases">
        <authorList>
            <consortium name="ELIXIR-Norway"/>
            <consortium name="Elixir Norway"/>
        </authorList>
    </citation>
    <scope>NUCLEOTIDE SEQUENCE</scope>
</reference>
<feature type="region of interest" description="Disordered" evidence="5">
    <location>
        <begin position="335"/>
        <end position="393"/>
    </location>
</feature>
<sequence>MNVKMGKWQLLQALASFFFLALLIIQASSSSAHEGEEELQVPSDGDRTLENAHFEKLQAALLALNAQKEDLAIDDHNLAMSLDGAKGSEVIGLLQNYAHHLQQKWQQASGDGAAKEVQAEEEEELLSHRTLTKQGFSEADYSGKHSDESADQEPVNVKSRTTAADEERDDETLHQSDVGSHTLNPDVEARDRLHKLEESLKAIAARSSPEQGIDEQSFVMSAEGVAGHEVINLLHNSLDAITGKFTAANGKPSPTVVDALAAFGAGAMLGDAFLHQLPHAFGYHGHSHPHGHSQNEGHGHSMQDLSVGLAILGGILLFFIVEKIVRRVEELSCKTPGLGHAHHHHSQKKQVSEGSEGTHVADGAGVEDKEIKPLESNPNLRKRTRGETKEETSIVETDVSKDVDKSKHLLVTSGVHVMGYLNLFSDAVHNFTDGMSLGTAFLLHGTVGGWSRTLFLLAHELPQEVGDFGILVRSGFSVFKALAFNFLSALVAMAGTALALSLGGNPGHSSLIEGFTAGGFIYISVAGVMPDMHTQGNSLSTTLWQLTSMILGMGVAVVIALAE</sequence>
<comment type="subcellular location">
    <subcellularLocation>
        <location evidence="1">Membrane</location>
        <topology evidence="1">Multi-pass membrane protein</topology>
    </subcellularLocation>
</comment>
<dbReference type="Pfam" id="PF02535">
    <property type="entry name" value="Zip"/>
    <property type="match status" value="1"/>
</dbReference>
<evidence type="ECO:0000256" key="4">
    <source>
        <dbReference type="ARBA" id="ARBA00023136"/>
    </source>
</evidence>
<feature type="transmembrane region" description="Helical" evidence="6">
    <location>
        <begin position="542"/>
        <end position="562"/>
    </location>
</feature>
<evidence type="ECO:0000256" key="5">
    <source>
        <dbReference type="SAM" id="MobiDB-lite"/>
    </source>
</evidence>
<feature type="region of interest" description="Disordered" evidence="5">
    <location>
        <begin position="108"/>
        <end position="184"/>
    </location>
</feature>
<protein>
    <recommendedName>
        <fullName evidence="10">IAA-alanine resistance protein 1</fullName>
    </recommendedName>
</protein>
<feature type="chain" id="PRO_5045548328" description="IAA-alanine resistance protein 1" evidence="7">
    <location>
        <begin position="33"/>
        <end position="563"/>
    </location>
</feature>
<keyword evidence="9" id="KW-1185">Reference proteome</keyword>
<dbReference type="PANTHER" id="PTHR16950">
    <property type="entry name" value="ZINC TRANSPORTER SLC39A7 HISTIDINE-RICH MEMBRANE PROTEIN KE4"/>
    <property type="match status" value="1"/>
</dbReference>
<keyword evidence="2 6" id="KW-0812">Transmembrane</keyword>
<dbReference type="PANTHER" id="PTHR16950:SF16">
    <property type="entry name" value="ZINC TRANSPORTER ZIP13"/>
    <property type="match status" value="1"/>
</dbReference>
<name>A0ABP1BQR0_9BRYO</name>
<evidence type="ECO:0008006" key="10">
    <source>
        <dbReference type="Google" id="ProtNLM"/>
    </source>
</evidence>
<evidence type="ECO:0000256" key="7">
    <source>
        <dbReference type="SAM" id="SignalP"/>
    </source>
</evidence>
<feature type="transmembrane region" description="Helical" evidence="6">
    <location>
        <begin position="482"/>
        <end position="504"/>
    </location>
</feature>
<keyword evidence="3 6" id="KW-1133">Transmembrane helix</keyword>
<feature type="signal peptide" evidence="7">
    <location>
        <begin position="1"/>
        <end position="32"/>
    </location>
</feature>
<proteinExistence type="predicted"/>
<accession>A0ABP1BQR0</accession>
<evidence type="ECO:0000256" key="3">
    <source>
        <dbReference type="ARBA" id="ARBA00022989"/>
    </source>
</evidence>
<evidence type="ECO:0000256" key="6">
    <source>
        <dbReference type="SAM" id="Phobius"/>
    </source>
</evidence>
<evidence type="ECO:0000313" key="9">
    <source>
        <dbReference type="Proteomes" id="UP001497522"/>
    </source>
</evidence>
<dbReference type="Proteomes" id="UP001497522">
    <property type="component" value="Chromosome 6"/>
</dbReference>
<keyword evidence="4 6" id="KW-0472">Membrane</keyword>
<keyword evidence="7" id="KW-0732">Signal</keyword>
<evidence type="ECO:0000313" key="8">
    <source>
        <dbReference type="EMBL" id="CAK9878372.1"/>
    </source>
</evidence>